<evidence type="ECO:0000256" key="6">
    <source>
        <dbReference type="ARBA" id="ARBA00032634"/>
    </source>
</evidence>
<comment type="similarity">
    <text evidence="2">Belongs to the ESF2/ABP1 family.</text>
</comment>
<comment type="subcellular location">
    <subcellularLocation>
        <location evidence="1">Nucleus</location>
        <location evidence="1">Nucleolus</location>
    </subcellularLocation>
</comment>
<evidence type="ECO:0000256" key="2">
    <source>
        <dbReference type="ARBA" id="ARBA00005819"/>
    </source>
</evidence>
<evidence type="ECO:0000256" key="1">
    <source>
        <dbReference type="ARBA" id="ARBA00004604"/>
    </source>
</evidence>
<dbReference type="SMART" id="SM00360">
    <property type="entry name" value="RRM"/>
    <property type="match status" value="1"/>
</dbReference>
<dbReference type="GO" id="GO:0000480">
    <property type="term" value="P:endonucleolytic cleavage in 5'-ETS of tricistronic rRNA transcript (SSU-rRNA, 5.8S rRNA, LSU-rRNA)"/>
    <property type="evidence" value="ECO:0007669"/>
    <property type="project" value="TreeGrafter"/>
</dbReference>
<dbReference type="InterPro" id="IPR000504">
    <property type="entry name" value="RRM_dom"/>
</dbReference>
<feature type="domain" description="RRM" evidence="10">
    <location>
        <begin position="137"/>
        <end position="219"/>
    </location>
</feature>
<dbReference type="PANTHER" id="PTHR12311:SF7">
    <property type="entry name" value="ACTIVATOR OF BASAL TRANSCRIPTION 1"/>
    <property type="match status" value="1"/>
</dbReference>
<keyword evidence="8" id="KW-0175">Coiled coil</keyword>
<dbReference type="GO" id="GO:0000472">
    <property type="term" value="P:endonucleolytic cleavage to generate mature 5'-end of SSU-rRNA from (SSU-rRNA, 5.8S rRNA, LSU-rRNA)"/>
    <property type="evidence" value="ECO:0007669"/>
    <property type="project" value="TreeGrafter"/>
</dbReference>
<dbReference type="GO" id="GO:0005730">
    <property type="term" value="C:nucleolus"/>
    <property type="evidence" value="ECO:0007669"/>
    <property type="project" value="UniProtKB-SubCell"/>
</dbReference>
<dbReference type="AlphaFoldDB" id="A0AAD5RY00"/>
<dbReference type="GO" id="GO:0034462">
    <property type="term" value="P:small-subunit processome assembly"/>
    <property type="evidence" value="ECO:0007669"/>
    <property type="project" value="TreeGrafter"/>
</dbReference>
<keyword evidence="3 7" id="KW-0694">RNA-binding</keyword>
<feature type="compositionally biased region" description="Basic and acidic residues" evidence="9">
    <location>
        <begin position="290"/>
        <end position="303"/>
    </location>
</feature>
<evidence type="ECO:0000256" key="8">
    <source>
        <dbReference type="SAM" id="Coils"/>
    </source>
</evidence>
<reference evidence="11" key="1">
    <citation type="submission" date="2022-07" db="EMBL/GenBank/DDBJ databases">
        <title>Draft genome sequence of Zalerion maritima ATCC 34329, a (micro)plastics degrading marine fungus.</title>
        <authorList>
            <person name="Paco A."/>
            <person name="Goncalves M.F.M."/>
            <person name="Rocha-Santos T.A.P."/>
            <person name="Alves A."/>
        </authorList>
    </citation>
    <scope>NUCLEOTIDE SEQUENCE</scope>
    <source>
        <strain evidence="11">ATCC 34329</strain>
    </source>
</reference>
<evidence type="ECO:0000259" key="10">
    <source>
        <dbReference type="PROSITE" id="PS50102"/>
    </source>
</evidence>
<evidence type="ECO:0000313" key="12">
    <source>
        <dbReference type="Proteomes" id="UP001201980"/>
    </source>
</evidence>
<feature type="compositionally biased region" description="Basic and acidic residues" evidence="9">
    <location>
        <begin position="1"/>
        <end position="15"/>
    </location>
</feature>
<feature type="compositionally biased region" description="Basic and acidic residues" evidence="9">
    <location>
        <begin position="316"/>
        <end position="330"/>
    </location>
</feature>
<gene>
    <name evidence="11" type="ORF">MKZ38_005343</name>
</gene>
<feature type="compositionally biased region" description="Basic and acidic residues" evidence="9">
    <location>
        <begin position="107"/>
        <end position="127"/>
    </location>
</feature>
<dbReference type="SUPFAM" id="SSF54928">
    <property type="entry name" value="RNA-binding domain, RBD"/>
    <property type="match status" value="1"/>
</dbReference>
<organism evidence="11 12">
    <name type="scientific">Zalerion maritima</name>
    <dbReference type="NCBI Taxonomy" id="339359"/>
    <lineage>
        <taxon>Eukaryota</taxon>
        <taxon>Fungi</taxon>
        <taxon>Dikarya</taxon>
        <taxon>Ascomycota</taxon>
        <taxon>Pezizomycotina</taxon>
        <taxon>Sordariomycetes</taxon>
        <taxon>Lulworthiomycetidae</taxon>
        <taxon>Lulworthiales</taxon>
        <taxon>Lulworthiaceae</taxon>
        <taxon>Zalerion</taxon>
    </lineage>
</organism>
<proteinExistence type="inferred from homology"/>
<accession>A0AAD5RY00</accession>
<comment type="caution">
    <text evidence="11">The sequence shown here is derived from an EMBL/GenBank/DDBJ whole genome shotgun (WGS) entry which is preliminary data.</text>
</comment>
<feature type="compositionally biased region" description="Acidic residues" evidence="9">
    <location>
        <begin position="46"/>
        <end position="65"/>
    </location>
</feature>
<dbReference type="PROSITE" id="PS50102">
    <property type="entry name" value="RRM"/>
    <property type="match status" value="1"/>
</dbReference>
<keyword evidence="4" id="KW-0539">Nucleus</keyword>
<feature type="coiled-coil region" evidence="8">
    <location>
        <begin position="246"/>
        <end position="273"/>
    </location>
</feature>
<dbReference type="EMBL" id="JAKWBI020000031">
    <property type="protein sequence ID" value="KAJ2905467.1"/>
    <property type="molecule type" value="Genomic_DNA"/>
</dbReference>
<sequence>MASDAQDHFINKMLEDEAESDSEGYNSEADELRKGGWNHKRRKFEEEDEGPDSNELDSEEDEEAGNDVHSSTPDGRTADVPRKVKKNPAANEYEDNELNRVIGPSSSEHDNQGEARKKNKRLEKEVKRSTFNAKKSGVLYLSRIPPFMKAQKLRSLLEPYGRINRIYLSPEDPEARKARVRNGGNKKLCFTEGWVEFVRKSDAKKVVDLLNARPIGGKKGSFYRDDIWTLIYLKGFKWNHLTDQMTVETKERESRLNAEIEKTRRENEAFVRNIDKSKMLKNMNKKRKRERFEEVSDDKEARKPAPRGGRLRRKSKEVQPETEKIVSRVF</sequence>
<evidence type="ECO:0000313" key="11">
    <source>
        <dbReference type="EMBL" id="KAJ2905467.1"/>
    </source>
</evidence>
<dbReference type="Proteomes" id="UP001201980">
    <property type="component" value="Unassembled WGS sequence"/>
</dbReference>
<dbReference type="InterPro" id="IPR034353">
    <property type="entry name" value="ABT1/ESF2_RRM"/>
</dbReference>
<dbReference type="GO" id="GO:0003723">
    <property type="term" value="F:RNA binding"/>
    <property type="evidence" value="ECO:0007669"/>
    <property type="project" value="UniProtKB-UniRule"/>
</dbReference>
<evidence type="ECO:0000256" key="3">
    <source>
        <dbReference type="ARBA" id="ARBA00022884"/>
    </source>
</evidence>
<feature type="region of interest" description="Disordered" evidence="9">
    <location>
        <begin position="280"/>
        <end position="330"/>
    </location>
</feature>
<dbReference type="InterPro" id="IPR012677">
    <property type="entry name" value="Nucleotide-bd_a/b_plait_sf"/>
</dbReference>
<dbReference type="Pfam" id="PF00076">
    <property type="entry name" value="RRM_1"/>
    <property type="match status" value="1"/>
</dbReference>
<dbReference type="InterPro" id="IPR039119">
    <property type="entry name" value="ABT1/Esf2"/>
</dbReference>
<dbReference type="Gene3D" id="3.30.70.330">
    <property type="match status" value="1"/>
</dbReference>
<evidence type="ECO:0000256" key="7">
    <source>
        <dbReference type="PROSITE-ProRule" id="PRU00176"/>
    </source>
</evidence>
<evidence type="ECO:0000256" key="4">
    <source>
        <dbReference type="ARBA" id="ARBA00023242"/>
    </source>
</evidence>
<name>A0AAD5RY00_9PEZI</name>
<dbReference type="InterPro" id="IPR035979">
    <property type="entry name" value="RBD_domain_sf"/>
</dbReference>
<keyword evidence="12" id="KW-1185">Reference proteome</keyword>
<dbReference type="GO" id="GO:0000447">
    <property type="term" value="P:endonucleolytic cleavage in ITS1 to separate SSU-rRNA from 5.8S rRNA and LSU-rRNA from tricistronic rRNA transcript (SSU-rRNA, 5.8S rRNA, LSU-rRNA)"/>
    <property type="evidence" value="ECO:0007669"/>
    <property type="project" value="TreeGrafter"/>
</dbReference>
<feature type="region of interest" description="Disordered" evidence="9">
    <location>
        <begin position="1"/>
        <end position="127"/>
    </location>
</feature>
<dbReference type="CDD" id="cd12263">
    <property type="entry name" value="RRM_ABT1_like"/>
    <property type="match status" value="1"/>
</dbReference>
<evidence type="ECO:0000256" key="5">
    <source>
        <dbReference type="ARBA" id="ARBA00025024"/>
    </source>
</evidence>
<evidence type="ECO:0000256" key="9">
    <source>
        <dbReference type="SAM" id="MobiDB-lite"/>
    </source>
</evidence>
<protein>
    <recommendedName>
        <fullName evidence="6">18S rRNA factor 2</fullName>
    </recommendedName>
</protein>
<comment type="function">
    <text evidence="5">Involved in the small subunit (SSU) processome assembly and function, and in the 18S rRNA synthesis. Required for the early cleavages at sites A0, A1 and A2.</text>
</comment>
<dbReference type="PANTHER" id="PTHR12311">
    <property type="entry name" value="ACTIVATOR OF BASAL TRANSCRIPTION 1"/>
    <property type="match status" value="1"/>
</dbReference>